<dbReference type="EMBL" id="JBIUYY010000003">
    <property type="protein sequence ID" value="MFJ2821085.1"/>
    <property type="molecule type" value="Genomic_DNA"/>
</dbReference>
<feature type="region of interest" description="Disordered" evidence="1">
    <location>
        <begin position="1"/>
        <end position="61"/>
    </location>
</feature>
<comment type="caution">
    <text evidence="2">The sequence shown here is derived from an EMBL/GenBank/DDBJ whole genome shotgun (WGS) entry which is preliminary data.</text>
</comment>
<organism evidence="2 3">
    <name type="scientific">Streptomyces toxytricini</name>
    <name type="common">Actinomyces toxytricini</name>
    <dbReference type="NCBI Taxonomy" id="67369"/>
    <lineage>
        <taxon>Bacteria</taxon>
        <taxon>Bacillati</taxon>
        <taxon>Actinomycetota</taxon>
        <taxon>Actinomycetes</taxon>
        <taxon>Kitasatosporales</taxon>
        <taxon>Streptomycetaceae</taxon>
        <taxon>Streptomyces</taxon>
    </lineage>
</organism>
<gene>
    <name evidence="2" type="ORF">ACIO7M_08240</name>
</gene>
<accession>A0ABW8ECX6</accession>
<sequence>MASTIDELLSRALLRDAPPPPADIAGTAPAARTAPADDPDDGAHRPAGSPPAPAGAAERRAAMRAAAHDLRALCEAAVSGAAVTALGGGFLTQSLPQPGGARVLGCILLLADTEDSARFWWQYAAGAGDAIASYCLYLHHLALGENRQASWWHGQTAPAAEAALPTALRVLRALRPGGPGPGPGRAAVDAVLEYVPAAVHYVDDDLELPLPDPDFSERIRALTAAPRRRP</sequence>
<proteinExistence type="predicted"/>
<feature type="compositionally biased region" description="Low complexity" evidence="1">
    <location>
        <begin position="23"/>
        <end position="36"/>
    </location>
</feature>
<evidence type="ECO:0000256" key="1">
    <source>
        <dbReference type="SAM" id="MobiDB-lite"/>
    </source>
</evidence>
<evidence type="ECO:0000313" key="3">
    <source>
        <dbReference type="Proteomes" id="UP001617351"/>
    </source>
</evidence>
<dbReference type="RefSeq" id="WP_402378711.1">
    <property type="nucleotide sequence ID" value="NZ_JBIUYY010000003.1"/>
</dbReference>
<protein>
    <submittedName>
        <fullName evidence="2">Uncharacterized protein</fullName>
    </submittedName>
</protein>
<reference evidence="2 3" key="1">
    <citation type="submission" date="2024-10" db="EMBL/GenBank/DDBJ databases">
        <title>The Natural Products Discovery Center: Release of the First 8490 Sequenced Strains for Exploring Actinobacteria Biosynthetic Diversity.</title>
        <authorList>
            <person name="Kalkreuter E."/>
            <person name="Kautsar S.A."/>
            <person name="Yang D."/>
            <person name="Bader C.D."/>
            <person name="Teijaro C.N."/>
            <person name="Fluegel L."/>
            <person name="Davis C.M."/>
            <person name="Simpson J.R."/>
            <person name="Lauterbach L."/>
            <person name="Steele A.D."/>
            <person name="Gui C."/>
            <person name="Meng S."/>
            <person name="Li G."/>
            <person name="Viehrig K."/>
            <person name="Ye F."/>
            <person name="Su P."/>
            <person name="Kiefer A.F."/>
            <person name="Nichols A."/>
            <person name="Cepeda A.J."/>
            <person name="Yan W."/>
            <person name="Fan B."/>
            <person name="Jiang Y."/>
            <person name="Adhikari A."/>
            <person name="Zheng C.-J."/>
            <person name="Schuster L."/>
            <person name="Cowan T.M."/>
            <person name="Smanski M.J."/>
            <person name="Chevrette M.G."/>
            <person name="De Carvalho L.P.S."/>
            <person name="Shen B."/>
        </authorList>
    </citation>
    <scope>NUCLEOTIDE SEQUENCE [LARGE SCALE GENOMIC DNA]</scope>
    <source>
        <strain evidence="2 3">NPDC087220</strain>
    </source>
</reference>
<keyword evidence="3" id="KW-1185">Reference proteome</keyword>
<evidence type="ECO:0000313" key="2">
    <source>
        <dbReference type="EMBL" id="MFJ2821085.1"/>
    </source>
</evidence>
<name>A0ABW8ECX6_STRT5</name>
<dbReference type="Proteomes" id="UP001617351">
    <property type="component" value="Unassembled WGS sequence"/>
</dbReference>